<evidence type="ECO:0000313" key="10">
    <source>
        <dbReference type="Proteomes" id="UP000075787"/>
    </source>
</evidence>
<evidence type="ECO:0000256" key="3">
    <source>
        <dbReference type="ARBA" id="ARBA00022519"/>
    </source>
</evidence>
<dbReference type="EMBL" id="LPZR01000213">
    <property type="protein sequence ID" value="KYO49922.1"/>
    <property type="molecule type" value="Genomic_DNA"/>
</dbReference>
<keyword evidence="3 7" id="KW-0997">Cell inner membrane</keyword>
<feature type="transmembrane region" description="Helical" evidence="7">
    <location>
        <begin position="425"/>
        <end position="445"/>
    </location>
</feature>
<name>A0A162JUU6_9PROT</name>
<comment type="caution">
    <text evidence="9">The sequence shown here is derived from an EMBL/GenBank/DDBJ whole genome shotgun (WGS) entry which is preliminary data.</text>
</comment>
<dbReference type="RefSeq" id="WP_062769410.1">
    <property type="nucleotide sequence ID" value="NZ_CP121045.1"/>
</dbReference>
<feature type="transmembrane region" description="Helical" evidence="7">
    <location>
        <begin position="329"/>
        <end position="349"/>
    </location>
</feature>
<evidence type="ECO:0000259" key="8">
    <source>
        <dbReference type="Pfam" id="PF06808"/>
    </source>
</evidence>
<dbReference type="PIRSF" id="PIRSF006066">
    <property type="entry name" value="HI0050"/>
    <property type="match status" value="1"/>
</dbReference>
<feature type="domain" description="TRAP C4-dicarboxylate transport system permease DctM subunit" evidence="8">
    <location>
        <begin position="11"/>
        <end position="436"/>
    </location>
</feature>
<dbReference type="GO" id="GO:0022857">
    <property type="term" value="F:transmembrane transporter activity"/>
    <property type="evidence" value="ECO:0007669"/>
    <property type="project" value="UniProtKB-UniRule"/>
</dbReference>
<proteinExistence type="inferred from homology"/>
<feature type="transmembrane region" description="Helical" evidence="7">
    <location>
        <begin position="188"/>
        <end position="210"/>
    </location>
</feature>
<evidence type="ECO:0000256" key="7">
    <source>
        <dbReference type="RuleBase" id="RU369079"/>
    </source>
</evidence>
<dbReference type="GeneID" id="97240513"/>
<keyword evidence="6 7" id="KW-0472">Membrane</keyword>
<feature type="transmembrane region" description="Helical" evidence="7">
    <location>
        <begin position="110"/>
        <end position="131"/>
    </location>
</feature>
<dbReference type="OrthoDB" id="9790209at2"/>
<dbReference type="Pfam" id="PF06808">
    <property type="entry name" value="DctM"/>
    <property type="match status" value="1"/>
</dbReference>
<protein>
    <recommendedName>
        <fullName evidence="7">TRAP transporter large permease protein</fullName>
    </recommendedName>
</protein>
<keyword evidence="4 7" id="KW-0812">Transmembrane</keyword>
<feature type="transmembrane region" description="Helical" evidence="7">
    <location>
        <begin position="230"/>
        <end position="251"/>
    </location>
</feature>
<dbReference type="NCBIfam" id="TIGR00786">
    <property type="entry name" value="dctM"/>
    <property type="match status" value="1"/>
</dbReference>
<keyword evidence="5 7" id="KW-1133">Transmembrane helix</keyword>
<sequence length="446" mass="47289">MELWIYGIIAFGVMLSLLALRVPISFALGGVAVTAIFLLFAWRTGSFMPERAIRATLSLIFASTYDLVHSYDLSMIPLFIALGHVAHKAGITTEIYETARVWLVRLPGGVAIASVAGCGGFSAISGSSIACASTMGRICTPEMLRLNYDPRLATASVAAGGTLGSLIPPSVLFIIYGIFTETSINQLFLAGILPGLLSMAGYAAAIMIWVRRDPSIAPVPAETIPLREKLVAAARSWPAVVMFAIVVGGIYGGIFTATEAAALTLLFAVLVGLGRGRMRLADIVPTMRETAKTTAAIFFIAACAKTFVAFISLTGLSNQMVTAVGAAEFGPWAFLAAVVVIYLVLGMFLDPVGIMVLTLPLMIPMVESYGMDLIWFGVVIVKLLEIGLITPPVGLNVFVLAAVIEDKVQIGRIFAGITRFLAMDLVVLALLIAIPSISLIVPLTMR</sequence>
<gene>
    <name evidence="9" type="ORF">AUP44_15440</name>
</gene>
<comment type="subcellular location">
    <subcellularLocation>
        <location evidence="1 7">Cell inner membrane</location>
        <topology evidence="1 7">Multi-pass membrane protein</topology>
    </subcellularLocation>
</comment>
<keyword evidence="7" id="KW-0813">Transport</keyword>
<dbReference type="PANTHER" id="PTHR33362">
    <property type="entry name" value="SIALIC ACID TRAP TRANSPORTER PERMEASE PROTEIN SIAT-RELATED"/>
    <property type="match status" value="1"/>
</dbReference>
<dbReference type="InterPro" id="IPR004681">
    <property type="entry name" value="TRAP_DctM"/>
</dbReference>
<organism evidence="9 10">
    <name type="scientific">Tistrella mobilis</name>
    <dbReference type="NCBI Taxonomy" id="171437"/>
    <lineage>
        <taxon>Bacteria</taxon>
        <taxon>Pseudomonadati</taxon>
        <taxon>Pseudomonadota</taxon>
        <taxon>Alphaproteobacteria</taxon>
        <taxon>Geminicoccales</taxon>
        <taxon>Geminicoccaceae</taxon>
        <taxon>Tistrella</taxon>
    </lineage>
</organism>
<evidence type="ECO:0000256" key="2">
    <source>
        <dbReference type="ARBA" id="ARBA00022475"/>
    </source>
</evidence>
<evidence type="ECO:0000256" key="6">
    <source>
        <dbReference type="ARBA" id="ARBA00023136"/>
    </source>
</evidence>
<feature type="transmembrane region" description="Helical" evidence="7">
    <location>
        <begin position="6"/>
        <end position="39"/>
    </location>
</feature>
<evidence type="ECO:0000256" key="4">
    <source>
        <dbReference type="ARBA" id="ARBA00022692"/>
    </source>
</evidence>
<evidence type="ECO:0000256" key="5">
    <source>
        <dbReference type="ARBA" id="ARBA00022989"/>
    </source>
</evidence>
<comment type="caution">
    <text evidence="7">Lacks conserved residue(s) required for the propagation of feature annotation.</text>
</comment>
<dbReference type="Proteomes" id="UP000075787">
    <property type="component" value="Unassembled WGS sequence"/>
</dbReference>
<comment type="similarity">
    <text evidence="7">Belongs to the TRAP transporter large permease family.</text>
</comment>
<evidence type="ECO:0000256" key="1">
    <source>
        <dbReference type="ARBA" id="ARBA00004429"/>
    </source>
</evidence>
<dbReference type="InterPro" id="IPR010656">
    <property type="entry name" value="DctM"/>
</dbReference>
<keyword evidence="2" id="KW-1003">Cell membrane</keyword>
<feature type="transmembrane region" description="Helical" evidence="7">
    <location>
        <begin position="295"/>
        <end position="317"/>
    </location>
</feature>
<comment type="function">
    <text evidence="7">Part of the tripartite ATP-independent periplasmic (TRAP) transport system.</text>
</comment>
<comment type="subunit">
    <text evidence="7">The complex comprises the extracytoplasmic solute receptor protein and the two transmembrane proteins.</text>
</comment>
<reference evidence="9 10" key="1">
    <citation type="submission" date="2015-12" db="EMBL/GenBank/DDBJ databases">
        <title>Genome sequence of Tistrella mobilis MCCC 1A02139.</title>
        <authorList>
            <person name="Lu L."/>
            <person name="Lai Q."/>
            <person name="Shao Z."/>
            <person name="Qian P."/>
        </authorList>
    </citation>
    <scope>NUCLEOTIDE SEQUENCE [LARGE SCALE GENOMIC DNA]</scope>
    <source>
        <strain evidence="9 10">MCCC 1A02139</strain>
    </source>
</reference>
<dbReference type="AlphaFoldDB" id="A0A162JUU6"/>
<feature type="transmembrane region" description="Helical" evidence="7">
    <location>
        <begin position="152"/>
        <end position="176"/>
    </location>
</feature>
<dbReference type="PANTHER" id="PTHR33362:SF5">
    <property type="entry name" value="C4-DICARBOXYLATE TRAP TRANSPORTER LARGE PERMEASE PROTEIN DCTM"/>
    <property type="match status" value="1"/>
</dbReference>
<evidence type="ECO:0000313" key="9">
    <source>
        <dbReference type="EMBL" id="KYO49922.1"/>
    </source>
</evidence>
<accession>A0A162JUU6</accession>
<dbReference type="GO" id="GO:0005886">
    <property type="term" value="C:plasma membrane"/>
    <property type="evidence" value="ECO:0007669"/>
    <property type="project" value="UniProtKB-SubCell"/>
</dbReference>